<accession>A0A7I8L5T6</accession>
<gene>
    <name evidence="3" type="ORF">SI8410_11016051</name>
</gene>
<dbReference type="InterPro" id="IPR000073">
    <property type="entry name" value="AB_hydrolase_1"/>
</dbReference>
<sequence>MVAGSTAALTLLSAMAVAVLLLPLRRPPPPPPPPPSVVSPRVRLREGRRLAYREWGVLPMEKASHRVVVLHGFDDSKHFALPVSPELVEEMGVYFVSFDRAGYGESDPHPARTVQSDAMDVEEFADRLGLGPRFYLVGASLGSYPVWACIKHFPHRVAGAALVAPLVNFWWASLPAEMARAAYEKREASDQRAMWIARYAPWLLHGYMTQNLVTPSAALARHPNVFSPQDLQILATLSQNPNPPENKARLQGVHESLHRDMMVAFGDWGFDPLTDLAEPCSGEEGGAAAATAVHLWHGREDRLFPVELLRHVAARLPWIRYHECADCGHLFVHNQTWSDAILRDLLARPGQPQPSPGEL</sequence>
<proteinExistence type="predicted"/>
<organism evidence="3 4">
    <name type="scientific">Spirodela intermedia</name>
    <name type="common">Intermediate duckweed</name>
    <dbReference type="NCBI Taxonomy" id="51605"/>
    <lineage>
        <taxon>Eukaryota</taxon>
        <taxon>Viridiplantae</taxon>
        <taxon>Streptophyta</taxon>
        <taxon>Embryophyta</taxon>
        <taxon>Tracheophyta</taxon>
        <taxon>Spermatophyta</taxon>
        <taxon>Magnoliopsida</taxon>
        <taxon>Liliopsida</taxon>
        <taxon>Araceae</taxon>
        <taxon>Lemnoideae</taxon>
        <taxon>Spirodela</taxon>
    </lineage>
</organism>
<evidence type="ECO:0000313" key="3">
    <source>
        <dbReference type="EMBL" id="CAA7405373.1"/>
    </source>
</evidence>
<dbReference type="Proteomes" id="UP000663760">
    <property type="component" value="Chromosome 11"/>
</dbReference>
<dbReference type="OrthoDB" id="294702at2759"/>
<dbReference type="PANTHER" id="PTHR45763">
    <property type="entry name" value="HYDROLASE, ALPHA/BETA FOLD FAMILY PROTEIN, EXPRESSED-RELATED"/>
    <property type="match status" value="1"/>
</dbReference>
<feature type="signal peptide" evidence="1">
    <location>
        <begin position="1"/>
        <end position="21"/>
    </location>
</feature>
<protein>
    <recommendedName>
        <fullName evidence="2">AB hydrolase-1 domain-containing protein</fullName>
    </recommendedName>
</protein>
<dbReference type="FunFam" id="3.40.50.1820:FF:000270">
    <property type="entry name" value="Alpha/beta-Hydrolases superfamily protein"/>
    <property type="match status" value="1"/>
</dbReference>
<dbReference type="EMBL" id="LR746274">
    <property type="protein sequence ID" value="CAA7405373.1"/>
    <property type="molecule type" value="Genomic_DNA"/>
</dbReference>
<evidence type="ECO:0000313" key="4">
    <source>
        <dbReference type="Proteomes" id="UP000663760"/>
    </source>
</evidence>
<dbReference type="PANTHER" id="PTHR45763:SF51">
    <property type="entry name" value="ALPHA_BETA-HYDROLASES SUPERFAMILY PROTEIN"/>
    <property type="match status" value="1"/>
</dbReference>
<name>A0A7I8L5T6_SPIIN</name>
<feature type="domain" description="AB hydrolase-1" evidence="2">
    <location>
        <begin position="67"/>
        <end position="331"/>
    </location>
</feature>
<dbReference type="Pfam" id="PF00561">
    <property type="entry name" value="Abhydrolase_1"/>
    <property type="match status" value="1"/>
</dbReference>
<dbReference type="Gene3D" id="3.40.50.1820">
    <property type="entry name" value="alpha/beta hydrolase"/>
    <property type="match status" value="1"/>
</dbReference>
<dbReference type="AlphaFoldDB" id="A0A7I8L5T6"/>
<feature type="chain" id="PRO_5029702298" description="AB hydrolase-1 domain-containing protein" evidence="1">
    <location>
        <begin position="22"/>
        <end position="359"/>
    </location>
</feature>
<dbReference type="SUPFAM" id="SSF53474">
    <property type="entry name" value="alpha/beta-Hydrolases"/>
    <property type="match status" value="1"/>
</dbReference>
<keyword evidence="4" id="KW-1185">Reference proteome</keyword>
<evidence type="ECO:0000256" key="1">
    <source>
        <dbReference type="SAM" id="SignalP"/>
    </source>
</evidence>
<keyword evidence="1" id="KW-0732">Signal</keyword>
<reference evidence="3" key="1">
    <citation type="submission" date="2020-02" db="EMBL/GenBank/DDBJ databases">
        <authorList>
            <person name="Scholz U."/>
            <person name="Mascher M."/>
            <person name="Fiebig A."/>
        </authorList>
    </citation>
    <scope>NUCLEOTIDE SEQUENCE</scope>
</reference>
<dbReference type="InterPro" id="IPR029058">
    <property type="entry name" value="AB_hydrolase_fold"/>
</dbReference>
<evidence type="ECO:0000259" key="2">
    <source>
        <dbReference type="Pfam" id="PF00561"/>
    </source>
</evidence>